<dbReference type="EMBL" id="GL379824">
    <property type="protein sequence ID" value="EGT48976.1"/>
    <property type="molecule type" value="Genomic_DNA"/>
</dbReference>
<protein>
    <recommendedName>
        <fullName evidence="1">Sdz-33 F-box domain-containing protein</fullName>
    </recommendedName>
</protein>
<dbReference type="PANTHER" id="PTHR22899:SF0">
    <property type="entry name" value="F-BOX ASSOCIATED DOMAIN-CONTAINING PROTEIN-RELATED"/>
    <property type="match status" value="1"/>
</dbReference>
<dbReference type="Proteomes" id="UP000008068">
    <property type="component" value="Unassembled WGS sequence"/>
</dbReference>
<dbReference type="OrthoDB" id="5832245at2759"/>
<dbReference type="InterPro" id="IPR053222">
    <property type="entry name" value="Zygotic_Embryogenesis-Asso"/>
</dbReference>
<name>G0N0I3_CAEBE</name>
<dbReference type="PANTHER" id="PTHR22899">
    <property type="entry name" value="CYCLIN-RELATED F-BOX FAMILY"/>
    <property type="match status" value="1"/>
</dbReference>
<dbReference type="FunCoup" id="G0N0I3">
    <property type="interactions" value="1379"/>
</dbReference>
<dbReference type="InterPro" id="IPR012885">
    <property type="entry name" value="F-box_Sdz-33"/>
</dbReference>
<dbReference type="InParanoid" id="G0N0I3"/>
<dbReference type="OMA" id="WNEYNIS"/>
<accession>G0N0I3</accession>
<dbReference type="eggNOG" id="ENOG502RAXY">
    <property type="taxonomic scope" value="Eukaryota"/>
</dbReference>
<organism evidence="3">
    <name type="scientific">Caenorhabditis brenneri</name>
    <name type="common">Nematode worm</name>
    <dbReference type="NCBI Taxonomy" id="135651"/>
    <lineage>
        <taxon>Eukaryota</taxon>
        <taxon>Metazoa</taxon>
        <taxon>Ecdysozoa</taxon>
        <taxon>Nematoda</taxon>
        <taxon>Chromadorea</taxon>
        <taxon>Rhabditida</taxon>
        <taxon>Rhabditina</taxon>
        <taxon>Rhabditomorpha</taxon>
        <taxon>Rhabditoidea</taxon>
        <taxon>Rhabditidae</taxon>
        <taxon>Peloderinae</taxon>
        <taxon>Caenorhabditis</taxon>
    </lineage>
</organism>
<gene>
    <name evidence="2" type="ORF">CAEBREN_14040</name>
</gene>
<feature type="domain" description="Sdz-33 F-box" evidence="1">
    <location>
        <begin position="189"/>
        <end position="256"/>
    </location>
</feature>
<keyword evidence="3" id="KW-1185">Reference proteome</keyword>
<reference evidence="3" key="1">
    <citation type="submission" date="2011-07" db="EMBL/GenBank/DDBJ databases">
        <authorList>
            <consortium name="Caenorhabditis brenneri Sequencing and Analysis Consortium"/>
            <person name="Wilson R.K."/>
        </authorList>
    </citation>
    <scope>NUCLEOTIDE SEQUENCE [LARGE SCALE GENOMIC DNA]</scope>
    <source>
        <strain evidence="3">PB2801</strain>
    </source>
</reference>
<dbReference type="HOGENOM" id="CLU_028840_1_3_1"/>
<evidence type="ECO:0000259" key="1">
    <source>
        <dbReference type="Pfam" id="PF07735"/>
    </source>
</evidence>
<evidence type="ECO:0000313" key="3">
    <source>
        <dbReference type="Proteomes" id="UP000008068"/>
    </source>
</evidence>
<dbReference type="Pfam" id="PF07735">
    <property type="entry name" value="FBA_2"/>
    <property type="match status" value="1"/>
</dbReference>
<proteinExistence type="predicted"/>
<dbReference type="AlphaFoldDB" id="G0N0I3"/>
<sequence length="330" mass="38548">MAQEPTHPLLSLPDDEIVEKIREMNFGDIIEFSLTSEKTKNLIKSAKLQGTNVKVAVVFEFVVGFEFKHRERERNFWKFNPDSSEVKITSNNGPKAIRKTIRRDQFGLEDWLEHFETIFNFRVTDFIIFEGSSDEYNPADVKKYFGVPTELTIDKTESYAHNQAILQTFLPVESLSINSNVLENYSKPKILIQNFKTLRIDKFLPDQPGVVTLNDLLMTNSKSIDIRSARMGPKDINKFIKLWQHGANPQMVHLNIKCDFEEKEYQETVLKGINYTVLPYNERRSFWLDSKSERHVRYGDNIWRKDGVKATIQVEQDGCEMFVWFDHCFG</sequence>
<evidence type="ECO:0000313" key="2">
    <source>
        <dbReference type="EMBL" id="EGT48976.1"/>
    </source>
</evidence>